<sequence>MPKGHRICNEEGPSRVFSSFTPLSEQPCSRNDASLSTTLLESGGWKSTLSNFFRRGDEPLPTPSMIDTTTRCNSPSSGSNNKNNNNSSIGNHNDNNSTSRAVARARVGILGDAGSGRTSLASAAAKVADRCGSASDFQSLSSGSFVTYIYQSSVSRRKEFLEMSVVDSGPVPLRGGTARHVLPGCDTIVIAFALTGIKQKYPATRKLFTFMGKNEGNKEDSSTVLVHAGDQTLLYDLFATIAARIPPGGRCPNIILVGTHKDLLTDQTTGAVEVLLKEVRSICNKFLASFRKSLVLNSLFAVNTVDGSCVSENREGPTTMAGMWSFICDVTLKEVLSRHSSRISHQASCSDSFWRPHRSPLYAVAPSETCNSNEDELSSKWNDTNNNSSSSHPCSVMKVPVNSRIDAANSKLLGLITRAKAEKKVLFAYRNILWRLLYSSVMVGRRQLTLILEKLQNAGEVVLIRHHPDVLPIRDVCICFHPHLLERAQATVFLYASYANNHSEAHGNLLKDVNLERCGECDPNHDVSRGIFSHRLLLELSPRIKLACFSTKEVETFAMLLLLSDTAILRRPFLSAAMNTGNTSTTSTVTMEGKFNGVYTPNTNCPDFPVTMCSSGKRNKEDDFETVSELPCGAPTQRCLMVEYLVPSLIRNRCPHEVIECVRHFAATTCEAKDEQQNNVMSRVLMLHHCPQDFFPMLTSRLHRYMVPSVPVFSETLWLGSLTPAGTPLPLLRVCVCHTRDESMDNAVKEGGQISGVSLLEFHAFSDVGYLPLVLLLDDITREAARLIRHEFPGMLTEALPSNVPLSGRRLGGNPLLASLTTTSEMGSFTGMTTLRKLDTLFHSFNS</sequence>
<name>A0A2V2X1Z9_TRYCR</name>
<proteinExistence type="predicted"/>
<feature type="compositionally biased region" description="Low complexity" evidence="1">
    <location>
        <begin position="73"/>
        <end position="97"/>
    </location>
</feature>
<dbReference type="VEuPathDB" id="TriTrypDB:C3747_33g130"/>
<dbReference type="VEuPathDB" id="TriTrypDB:TCDM_03500"/>
<dbReference type="VEuPathDB" id="TriTrypDB:C4B63_14g86"/>
<dbReference type="SUPFAM" id="SSF52540">
    <property type="entry name" value="P-loop containing nucleoside triphosphate hydrolases"/>
    <property type="match status" value="1"/>
</dbReference>
<dbReference type="Proteomes" id="UP000246078">
    <property type="component" value="Unassembled WGS sequence"/>
</dbReference>
<protein>
    <submittedName>
        <fullName evidence="2">Uncharacterized protein</fullName>
    </submittedName>
</protein>
<dbReference type="VEuPathDB" id="TriTrypDB:BCY84_11260"/>
<dbReference type="AlphaFoldDB" id="A0A2V2X1Z9"/>
<evidence type="ECO:0000256" key="1">
    <source>
        <dbReference type="SAM" id="MobiDB-lite"/>
    </source>
</evidence>
<dbReference type="InterPro" id="IPR027417">
    <property type="entry name" value="P-loop_NTPase"/>
</dbReference>
<evidence type="ECO:0000313" key="3">
    <source>
        <dbReference type="Proteomes" id="UP000246078"/>
    </source>
</evidence>
<dbReference type="VEuPathDB" id="TriTrypDB:TcCL_ESM01546"/>
<reference evidence="2 3" key="1">
    <citation type="journal article" date="2018" name="Microb. Genom.">
        <title>Expanding an expanded genome: long-read sequencing of Trypanosoma cruzi.</title>
        <authorList>
            <person name="Berna L."/>
            <person name="Rodriguez M."/>
            <person name="Chiribao M.L."/>
            <person name="Parodi-Talice A."/>
            <person name="Pita S."/>
            <person name="Rijo G."/>
            <person name="Alvarez-Valin F."/>
            <person name="Robello C."/>
        </authorList>
    </citation>
    <scope>NUCLEOTIDE SEQUENCE [LARGE SCALE GENOMIC DNA]</scope>
    <source>
        <strain evidence="2 3">TCC</strain>
    </source>
</reference>
<dbReference type="EMBL" id="PRFC01000033">
    <property type="protein sequence ID" value="PWV14848.1"/>
    <property type="molecule type" value="Genomic_DNA"/>
</dbReference>
<dbReference type="VEuPathDB" id="TriTrypDB:TCSYLVIO_004696"/>
<dbReference type="VEuPathDB" id="TriTrypDB:ECC02_000519"/>
<dbReference type="VEuPathDB" id="TriTrypDB:TcCLB.504179.50"/>
<comment type="caution">
    <text evidence="2">The sequence shown here is derived from an EMBL/GenBank/DDBJ whole genome shotgun (WGS) entry which is preliminary data.</text>
</comment>
<dbReference type="VEuPathDB" id="TriTrypDB:Tc_MARK_3482"/>
<feature type="region of interest" description="Disordered" evidence="1">
    <location>
        <begin position="54"/>
        <end position="97"/>
    </location>
</feature>
<dbReference type="VEuPathDB" id="TriTrypDB:TcBrA4_0013420"/>
<dbReference type="VEuPathDB" id="TriTrypDB:TcCLB.507823.20"/>
<organism evidence="2 3">
    <name type="scientific">Trypanosoma cruzi</name>
    <dbReference type="NCBI Taxonomy" id="5693"/>
    <lineage>
        <taxon>Eukaryota</taxon>
        <taxon>Discoba</taxon>
        <taxon>Euglenozoa</taxon>
        <taxon>Kinetoplastea</taxon>
        <taxon>Metakinetoplastina</taxon>
        <taxon>Trypanosomatida</taxon>
        <taxon>Trypanosomatidae</taxon>
        <taxon>Trypanosoma</taxon>
        <taxon>Schizotrypanum</taxon>
    </lineage>
</organism>
<accession>A0A2V2X1Z9</accession>
<gene>
    <name evidence="2" type="ORF">C3747_33g130</name>
</gene>
<dbReference type="VEuPathDB" id="TriTrypDB:TcG_04193"/>
<dbReference type="OrthoDB" id="248933at2759"/>
<evidence type="ECO:0000313" key="2">
    <source>
        <dbReference type="EMBL" id="PWV14848.1"/>
    </source>
</evidence>